<reference evidence="8 9" key="1">
    <citation type="submission" date="2017-05" db="EMBL/GenBank/DDBJ databases">
        <title>Vagococcus spp. assemblies.</title>
        <authorList>
            <person name="Gulvik C.A."/>
        </authorList>
    </citation>
    <scope>NUCLEOTIDE SEQUENCE [LARGE SCALE GENOMIC DNA]</scope>
    <source>
        <strain evidence="8 9">NCFB 2777</strain>
    </source>
</reference>
<evidence type="ECO:0000313" key="9">
    <source>
        <dbReference type="Proteomes" id="UP000287239"/>
    </source>
</evidence>
<accession>A0A429ZR15</accession>
<feature type="domain" description="Endoribonuclease YicC-like N-terminal" evidence="6">
    <location>
        <begin position="1"/>
        <end position="159"/>
    </location>
</feature>
<name>A0A429ZR15_9ENTE</name>
<comment type="cofactor">
    <cofactor evidence="1">
        <name>a divalent metal cation</name>
        <dbReference type="ChEBI" id="CHEBI:60240"/>
    </cofactor>
</comment>
<dbReference type="Pfam" id="PF03755">
    <property type="entry name" value="YicC-like_N"/>
    <property type="match status" value="1"/>
</dbReference>
<dbReference type="GeneID" id="98568058"/>
<organism evidence="8 9">
    <name type="scientific">Vagococcus salmoninarum</name>
    <dbReference type="NCBI Taxonomy" id="2739"/>
    <lineage>
        <taxon>Bacteria</taxon>
        <taxon>Bacillati</taxon>
        <taxon>Bacillota</taxon>
        <taxon>Bacilli</taxon>
        <taxon>Lactobacillales</taxon>
        <taxon>Enterococcaceae</taxon>
        <taxon>Vagococcus</taxon>
    </lineage>
</organism>
<keyword evidence="9" id="KW-1185">Reference proteome</keyword>
<evidence type="ECO:0000256" key="3">
    <source>
        <dbReference type="ARBA" id="ARBA00022759"/>
    </source>
</evidence>
<gene>
    <name evidence="8" type="ORF">CBF35_06725</name>
</gene>
<protein>
    <submittedName>
        <fullName evidence="8">YicC family protein</fullName>
    </submittedName>
</protein>
<keyword evidence="4" id="KW-0378">Hydrolase</keyword>
<dbReference type="PANTHER" id="PTHR30636:SF3">
    <property type="entry name" value="UPF0701 PROTEIN YICC"/>
    <property type="match status" value="1"/>
</dbReference>
<evidence type="ECO:0000259" key="6">
    <source>
        <dbReference type="Pfam" id="PF03755"/>
    </source>
</evidence>
<dbReference type="NCBIfam" id="TIGR00255">
    <property type="entry name" value="YicC/YloC family endoribonuclease"/>
    <property type="match status" value="1"/>
</dbReference>
<dbReference type="EMBL" id="NGJU01000008">
    <property type="protein sequence ID" value="RST96088.1"/>
    <property type="molecule type" value="Genomic_DNA"/>
</dbReference>
<evidence type="ECO:0000256" key="5">
    <source>
        <dbReference type="ARBA" id="ARBA00035648"/>
    </source>
</evidence>
<evidence type="ECO:0000256" key="2">
    <source>
        <dbReference type="ARBA" id="ARBA00022722"/>
    </source>
</evidence>
<dbReference type="OrthoDB" id="9771229at2"/>
<keyword evidence="3" id="KW-0255">Endonuclease</keyword>
<dbReference type="AlphaFoldDB" id="A0A429ZR15"/>
<evidence type="ECO:0000256" key="4">
    <source>
        <dbReference type="ARBA" id="ARBA00022801"/>
    </source>
</evidence>
<evidence type="ECO:0000259" key="7">
    <source>
        <dbReference type="Pfam" id="PF08340"/>
    </source>
</evidence>
<dbReference type="GO" id="GO:0004521">
    <property type="term" value="F:RNA endonuclease activity"/>
    <property type="evidence" value="ECO:0007669"/>
    <property type="project" value="InterPro"/>
</dbReference>
<dbReference type="Proteomes" id="UP000287239">
    <property type="component" value="Unassembled WGS sequence"/>
</dbReference>
<feature type="domain" description="Endoribonuclease YicC-like C-terminal" evidence="7">
    <location>
        <begin position="180"/>
        <end position="294"/>
    </location>
</feature>
<comment type="caution">
    <text evidence="8">The sequence shown here is derived from an EMBL/GenBank/DDBJ whole genome shotgun (WGS) entry which is preliminary data.</text>
</comment>
<dbReference type="Pfam" id="PF08340">
    <property type="entry name" value="YicC-like_C"/>
    <property type="match status" value="1"/>
</dbReference>
<evidence type="ECO:0000313" key="8">
    <source>
        <dbReference type="EMBL" id="RST96088.1"/>
    </source>
</evidence>
<dbReference type="RefSeq" id="WP_126779382.1">
    <property type="nucleotide sequence ID" value="NZ_NGJU01000008.1"/>
</dbReference>
<sequence length="294" mass="33715">MKSMTGFGKATYFQEPYQIDFEVKSVNHRFLDTQIRLPREYNVMEMPLRQLIKAEISRGRIETSVYVTKSSGASKELRINWLLLDSLIKQLTEAEESRYLDLSFDTQSIVNGLVNHDDFFEIVENQEEDPDLESYFLAGMTAALIKLNQSRETEGQDIASLLTNYLTDFKAELALVVSSAELYEADYQQKLTAKVTDLLGESVDESRLLTEVTLLIERGDIHEELDRLDIHIKKLQGLLLVKTPIGREMDFLIQEMNREVNTIGSKSAPITIKESVVQMKTILEKIREQVQNVE</sequence>
<dbReference type="InterPro" id="IPR013551">
    <property type="entry name" value="YicC-like_C"/>
</dbReference>
<comment type="similarity">
    <text evidence="5">Belongs to the YicC/YloC family.</text>
</comment>
<keyword evidence="2" id="KW-0540">Nuclease</keyword>
<dbReference type="PANTHER" id="PTHR30636">
    <property type="entry name" value="UPF0701 PROTEIN YICC"/>
    <property type="match status" value="1"/>
</dbReference>
<dbReference type="InterPro" id="IPR013527">
    <property type="entry name" value="YicC-like_N"/>
</dbReference>
<dbReference type="GO" id="GO:0016787">
    <property type="term" value="F:hydrolase activity"/>
    <property type="evidence" value="ECO:0007669"/>
    <property type="project" value="UniProtKB-KW"/>
</dbReference>
<evidence type="ECO:0000256" key="1">
    <source>
        <dbReference type="ARBA" id="ARBA00001968"/>
    </source>
</evidence>
<proteinExistence type="inferred from homology"/>
<dbReference type="InterPro" id="IPR005229">
    <property type="entry name" value="YicC/YloC-like"/>
</dbReference>